<evidence type="ECO:0000256" key="7">
    <source>
        <dbReference type="ARBA" id="ARBA00023136"/>
    </source>
</evidence>
<dbReference type="AlphaFoldDB" id="A0A7X1F957"/>
<feature type="transmembrane region" description="Helical" evidence="8">
    <location>
        <begin position="169"/>
        <end position="191"/>
    </location>
</feature>
<proteinExistence type="inferred from homology"/>
<keyword evidence="7 8" id="KW-0472">Membrane</keyword>
<keyword evidence="10" id="KW-1185">Reference proteome</keyword>
<evidence type="ECO:0000256" key="8">
    <source>
        <dbReference type="RuleBase" id="RU363041"/>
    </source>
</evidence>
<evidence type="ECO:0000313" key="10">
    <source>
        <dbReference type="Proteomes" id="UP000520156"/>
    </source>
</evidence>
<feature type="transmembrane region" description="Helical" evidence="8">
    <location>
        <begin position="71"/>
        <end position="91"/>
    </location>
</feature>
<dbReference type="InterPro" id="IPR002781">
    <property type="entry name" value="TM_pro_TauE-like"/>
</dbReference>
<comment type="subcellular location">
    <subcellularLocation>
        <location evidence="1 8">Cell membrane</location>
        <topology evidence="1 8">Multi-pass membrane protein</topology>
    </subcellularLocation>
</comment>
<keyword evidence="4 8" id="KW-1003">Cell membrane</keyword>
<protein>
    <recommendedName>
        <fullName evidence="8">Probable membrane transporter protein</fullName>
    </recommendedName>
</protein>
<dbReference type="PANTHER" id="PTHR30269:SF37">
    <property type="entry name" value="MEMBRANE TRANSPORTER PROTEIN"/>
    <property type="match status" value="1"/>
</dbReference>
<dbReference type="Proteomes" id="UP000520156">
    <property type="component" value="Unassembled WGS sequence"/>
</dbReference>
<dbReference type="PANTHER" id="PTHR30269">
    <property type="entry name" value="TRANSMEMBRANE PROTEIN YFCA"/>
    <property type="match status" value="1"/>
</dbReference>
<dbReference type="RefSeq" id="WP_185684100.1">
    <property type="nucleotide sequence ID" value="NZ_JACLAU010000024.1"/>
</dbReference>
<dbReference type="GO" id="GO:0005886">
    <property type="term" value="C:plasma membrane"/>
    <property type="evidence" value="ECO:0007669"/>
    <property type="project" value="UniProtKB-SubCell"/>
</dbReference>
<dbReference type="Pfam" id="PF01925">
    <property type="entry name" value="TauE"/>
    <property type="match status" value="1"/>
</dbReference>
<feature type="transmembrane region" description="Helical" evidence="8">
    <location>
        <begin position="97"/>
        <end position="117"/>
    </location>
</feature>
<dbReference type="InterPro" id="IPR052017">
    <property type="entry name" value="TSUP"/>
</dbReference>
<gene>
    <name evidence="9" type="ORF">H7F49_13475</name>
</gene>
<accession>A0A7X1F957</accession>
<sequence>MFQSWPAILCATLAVIVSGLAKGGFSGAGALAMPIMVLTNPPVESAAVMLPILIVQDAVSVWSFRHSWDGSVLKVMMPGMTLGVGLGYLFSRSVSEAAVLGVVGLVSLLFGLQRLWAERGGRTTLPSDSPGWVGSLFGTFSGFASHVAHAGAPPFQMWVLARRLERDKLVGTTAIAFAYMNWIKVPGYVALGQFSRANLFHSALLVPLALASTWAGVRIVRRVDPQRFYRIIYALMIAVGLWLLRESLV</sequence>
<keyword evidence="5 8" id="KW-0812">Transmembrane</keyword>
<evidence type="ECO:0000256" key="3">
    <source>
        <dbReference type="ARBA" id="ARBA00022448"/>
    </source>
</evidence>
<evidence type="ECO:0000256" key="6">
    <source>
        <dbReference type="ARBA" id="ARBA00022989"/>
    </source>
</evidence>
<dbReference type="EMBL" id="JACLAU010000024">
    <property type="protein sequence ID" value="MBC2652707.1"/>
    <property type="molecule type" value="Genomic_DNA"/>
</dbReference>
<evidence type="ECO:0000256" key="4">
    <source>
        <dbReference type="ARBA" id="ARBA00022475"/>
    </source>
</evidence>
<reference evidence="9 10" key="1">
    <citation type="submission" date="2020-08" db="EMBL/GenBank/DDBJ databases">
        <title>The genome sequence of Novosphingobium flavum 4Y4.</title>
        <authorList>
            <person name="Liu Y."/>
        </authorList>
    </citation>
    <scope>NUCLEOTIDE SEQUENCE [LARGE SCALE GENOMIC DNA]</scope>
    <source>
        <strain evidence="9 10">4Y4</strain>
    </source>
</reference>
<name>A0A7X1F957_9SPHN</name>
<comment type="similarity">
    <text evidence="2 8">Belongs to the 4-toluene sulfonate uptake permease (TSUP) (TC 2.A.102) family.</text>
</comment>
<keyword evidence="6 8" id="KW-1133">Transmembrane helix</keyword>
<evidence type="ECO:0000256" key="2">
    <source>
        <dbReference type="ARBA" id="ARBA00009142"/>
    </source>
</evidence>
<comment type="caution">
    <text evidence="9">The sequence shown here is derived from an EMBL/GenBank/DDBJ whole genome shotgun (WGS) entry which is preliminary data.</text>
</comment>
<organism evidence="9 10">
    <name type="scientific">Novosphingobium aerophilum</name>
    <dbReference type="NCBI Taxonomy" id="2839843"/>
    <lineage>
        <taxon>Bacteria</taxon>
        <taxon>Pseudomonadati</taxon>
        <taxon>Pseudomonadota</taxon>
        <taxon>Alphaproteobacteria</taxon>
        <taxon>Sphingomonadales</taxon>
        <taxon>Sphingomonadaceae</taxon>
        <taxon>Novosphingobium</taxon>
    </lineage>
</organism>
<keyword evidence="3" id="KW-0813">Transport</keyword>
<evidence type="ECO:0000256" key="1">
    <source>
        <dbReference type="ARBA" id="ARBA00004651"/>
    </source>
</evidence>
<feature type="transmembrane region" description="Helical" evidence="8">
    <location>
        <begin position="228"/>
        <end position="244"/>
    </location>
</feature>
<evidence type="ECO:0000256" key="5">
    <source>
        <dbReference type="ARBA" id="ARBA00022692"/>
    </source>
</evidence>
<feature type="transmembrane region" description="Helical" evidence="8">
    <location>
        <begin position="197"/>
        <end position="216"/>
    </location>
</feature>
<evidence type="ECO:0000313" key="9">
    <source>
        <dbReference type="EMBL" id="MBC2652707.1"/>
    </source>
</evidence>